<proteinExistence type="predicted"/>
<evidence type="ECO:0000256" key="1">
    <source>
        <dbReference type="SAM" id="Phobius"/>
    </source>
</evidence>
<dbReference type="EMBL" id="CAEZSE010000139">
    <property type="protein sequence ID" value="CAB4539359.1"/>
    <property type="molecule type" value="Genomic_DNA"/>
</dbReference>
<feature type="transmembrane region" description="Helical" evidence="1">
    <location>
        <begin position="261"/>
        <end position="278"/>
    </location>
</feature>
<keyword evidence="1" id="KW-0472">Membrane</keyword>
<organism evidence="2">
    <name type="scientific">freshwater metagenome</name>
    <dbReference type="NCBI Taxonomy" id="449393"/>
    <lineage>
        <taxon>unclassified sequences</taxon>
        <taxon>metagenomes</taxon>
        <taxon>ecological metagenomes</taxon>
    </lineage>
</organism>
<keyword evidence="1" id="KW-0812">Transmembrane</keyword>
<protein>
    <submittedName>
        <fullName evidence="2">Unannotated protein</fullName>
    </submittedName>
</protein>
<keyword evidence="1" id="KW-1133">Transmembrane helix</keyword>
<sequence length="292" mass="32702">MLLPHWTKGCIGSMEGLNFEASGTTPYHFITSAAMSKQSSNPVRELRYDNNDAGLGVRYMQELGVKYFLAFTKEAIAQANLQAALVEVKRSGPWVIYQVGISELVVPLKAQPVIVNSRTGDAKERWLEIGTSWFQHPEDWSAVPVEKGLDTWQQVDVAVDLSRRDGEPGLSSRRVDIVTPTQAINIVETKPTKVTNLVLEDSAISFSVDQIGQPILVRMSYFPNWKVSGAKGPFRVAPNMMVVVPTKLDVRLHYGYTKLDIFAYVLTAIGIAVMFMRWRRRFNARIIEAAIN</sequence>
<name>A0A6J6BLQ8_9ZZZZ</name>
<reference evidence="2" key="1">
    <citation type="submission" date="2020-05" db="EMBL/GenBank/DDBJ databases">
        <authorList>
            <person name="Chiriac C."/>
            <person name="Salcher M."/>
            <person name="Ghai R."/>
            <person name="Kavagutti S V."/>
        </authorList>
    </citation>
    <scope>NUCLEOTIDE SEQUENCE</scope>
</reference>
<evidence type="ECO:0000313" key="2">
    <source>
        <dbReference type="EMBL" id="CAB4539359.1"/>
    </source>
</evidence>
<dbReference type="AlphaFoldDB" id="A0A6J6BLQ8"/>
<gene>
    <name evidence="2" type="ORF">UFOPK1353_00838</name>
</gene>
<accession>A0A6J6BLQ8</accession>